<evidence type="ECO:0000313" key="3">
    <source>
        <dbReference type="EMBL" id="KAK7689898.1"/>
    </source>
</evidence>
<comment type="caution">
    <text evidence="3">The sequence shown here is derived from an EMBL/GenBank/DDBJ whole genome shotgun (WGS) entry which is preliminary data.</text>
</comment>
<gene>
    <name evidence="3" type="ORF">QCA50_006537</name>
</gene>
<feature type="transmembrane region" description="Helical" evidence="1">
    <location>
        <begin position="208"/>
        <end position="231"/>
    </location>
</feature>
<feature type="transmembrane region" description="Helical" evidence="1">
    <location>
        <begin position="122"/>
        <end position="142"/>
    </location>
</feature>
<keyword evidence="4" id="KW-1185">Reference proteome</keyword>
<dbReference type="AlphaFoldDB" id="A0AAW0GI26"/>
<feature type="transmembrane region" description="Helical" evidence="1">
    <location>
        <begin position="162"/>
        <end position="187"/>
    </location>
</feature>
<protein>
    <recommendedName>
        <fullName evidence="2">DUF6533 domain-containing protein</fullName>
    </recommendedName>
</protein>
<feature type="transmembrane region" description="Helical" evidence="1">
    <location>
        <begin position="20"/>
        <end position="39"/>
    </location>
</feature>
<keyword evidence="1" id="KW-0812">Transmembrane</keyword>
<dbReference type="InterPro" id="IPR045340">
    <property type="entry name" value="DUF6533"/>
</dbReference>
<feature type="domain" description="DUF6533" evidence="2">
    <location>
        <begin position="21"/>
        <end position="65"/>
    </location>
</feature>
<proteinExistence type="predicted"/>
<dbReference type="Pfam" id="PF20151">
    <property type="entry name" value="DUF6533"/>
    <property type="match status" value="1"/>
</dbReference>
<accession>A0AAW0GI26</accession>
<dbReference type="Proteomes" id="UP001385951">
    <property type="component" value="Unassembled WGS sequence"/>
</dbReference>
<keyword evidence="1" id="KW-1133">Transmembrane helix</keyword>
<feature type="transmembrane region" description="Helical" evidence="1">
    <location>
        <begin position="60"/>
        <end position="82"/>
    </location>
</feature>
<keyword evidence="1" id="KW-0472">Membrane</keyword>
<dbReference type="EMBL" id="JASBNA010000007">
    <property type="protein sequence ID" value="KAK7689898.1"/>
    <property type="molecule type" value="Genomic_DNA"/>
</dbReference>
<evidence type="ECO:0000313" key="4">
    <source>
        <dbReference type="Proteomes" id="UP001385951"/>
    </source>
</evidence>
<feature type="transmembrane region" description="Helical" evidence="1">
    <location>
        <begin position="88"/>
        <end position="110"/>
    </location>
</feature>
<sequence length="289" mass="32045">MSDALSTPPTASFYHLQNATYLHTAIASIWIWDTLSSLPREYEAFHVRGRRMALPDFAYILSRIVTGGLVLGDLICTVRPYVGCNHAPTILAWLGAIAIPLNTLLFLIRADAVFKRHNKSRVVFGTLWLSTLATFTAPFSFIPSPVEILGGFCPIIQVKKMVSAGAITVALFDTVVFFSITFHIISIGNFNKYGSLSLKSTGRVSKTLLLTGQLYYVPVFMLNTLIIAVVLSSSVEAPYQHTAVFFDIVFQNIMTCQVFRLLRLGILYEDPKICSDSMDSVSNIIFENV</sequence>
<reference evidence="3 4" key="1">
    <citation type="submission" date="2022-09" db="EMBL/GenBank/DDBJ databases">
        <authorList>
            <person name="Palmer J.M."/>
        </authorList>
    </citation>
    <scope>NUCLEOTIDE SEQUENCE [LARGE SCALE GENOMIC DNA]</scope>
    <source>
        <strain evidence="3 4">DSM 7382</strain>
    </source>
</reference>
<evidence type="ECO:0000259" key="2">
    <source>
        <dbReference type="Pfam" id="PF20151"/>
    </source>
</evidence>
<organism evidence="3 4">
    <name type="scientific">Cerrena zonata</name>
    <dbReference type="NCBI Taxonomy" id="2478898"/>
    <lineage>
        <taxon>Eukaryota</taxon>
        <taxon>Fungi</taxon>
        <taxon>Dikarya</taxon>
        <taxon>Basidiomycota</taxon>
        <taxon>Agaricomycotina</taxon>
        <taxon>Agaricomycetes</taxon>
        <taxon>Polyporales</taxon>
        <taxon>Cerrenaceae</taxon>
        <taxon>Cerrena</taxon>
    </lineage>
</organism>
<name>A0AAW0GI26_9APHY</name>
<evidence type="ECO:0000256" key="1">
    <source>
        <dbReference type="SAM" id="Phobius"/>
    </source>
</evidence>